<dbReference type="RefSeq" id="WP_162656332.1">
    <property type="nucleotide sequence ID" value="NZ_LR593887.1"/>
</dbReference>
<dbReference type="InParanoid" id="A0A6C2YJE8"/>
<sequence>MIPRLIILAIAFMPIHSIQGADTPIVTEDRLPIGQWHGKPVRLPAAPPRPHEVLDAVTWQAGAQPQVQSIELDAHRVHPERFFPLVGLARLHAATYRCVVQTTTGAKTIYLDQHALVLPQ</sequence>
<organism evidence="1">
    <name type="scientific">Tuwongella immobilis</name>
    <dbReference type="NCBI Taxonomy" id="692036"/>
    <lineage>
        <taxon>Bacteria</taxon>
        <taxon>Pseudomonadati</taxon>
        <taxon>Planctomycetota</taxon>
        <taxon>Planctomycetia</taxon>
        <taxon>Gemmatales</taxon>
        <taxon>Gemmataceae</taxon>
        <taxon>Tuwongella</taxon>
    </lineage>
</organism>
<dbReference type="Proteomes" id="UP000464378">
    <property type="component" value="Chromosome"/>
</dbReference>
<dbReference type="AlphaFoldDB" id="A0A6C2YJE8"/>
<dbReference type="EMBL" id="LR593887">
    <property type="protein sequence ID" value="VTR97609.1"/>
    <property type="molecule type" value="Genomic_DNA"/>
</dbReference>
<proteinExistence type="predicted"/>
<reference evidence="1" key="1">
    <citation type="submission" date="2019-04" db="EMBL/GenBank/DDBJ databases">
        <authorList>
            <consortium name="Science for Life Laboratories"/>
        </authorList>
    </citation>
    <scope>NUCLEOTIDE SEQUENCE</scope>
    <source>
        <strain evidence="1">MBLW1</strain>
    </source>
</reference>
<dbReference type="KEGG" id="tim:GMBLW1_28680"/>
<dbReference type="EMBL" id="LR586016">
    <property type="protein sequence ID" value="VIP01092.1"/>
    <property type="molecule type" value="Genomic_DNA"/>
</dbReference>
<gene>
    <name evidence="1" type="ORF">GMBLW1_28680</name>
</gene>
<protein>
    <submittedName>
        <fullName evidence="1">Uncharacterized protein</fullName>
    </submittedName>
</protein>
<accession>A0A6C2YJE8</accession>
<evidence type="ECO:0000313" key="1">
    <source>
        <dbReference type="EMBL" id="VIP01092.1"/>
    </source>
</evidence>
<keyword evidence="2" id="KW-1185">Reference proteome</keyword>
<name>A0A6C2YJE8_9BACT</name>
<evidence type="ECO:0000313" key="2">
    <source>
        <dbReference type="Proteomes" id="UP000464378"/>
    </source>
</evidence>